<sequence>MPNGRWKFNKKRGIEMNLLKKRASIFAMIVIMISLTFMPAFAAETNYSNWVEVADAMSEHLQKAVEVYKPGDKDAKKAATDAINVAYFKFYEKIGFEKTTMSAISGQRGSMVEHQFYRAKNSIKEDADPKEVKDEIDALITYLHEDAHTLDGTSGDSKSSGQSQEDANSLSTGQLLGELLKRFGTFFAVLGLTLREGLEAILVVAAIAAYLSKTNNRIYLKGVYIGALLGIVFSVVLAGVFNIIANTVGEVESGMGQEIFEGIAMFLAVIVLFYVSNWMLSKSEVEVWNRYIKNKVEQSVSKGNYFALSFTSFLAVAREGAELILFFQGMRTGISENPMHMWIGLLVAAIILAIVYYLIAKVSVRLPLKPFFTFTSWLMFILCLSFLGKGIGELQEADVIGRTVVPWMNGWSAEVIGIYDRYENLIPQIILLVVTIVSVIYQNNRNKKIRAELEASQEKK</sequence>
<feature type="transmembrane region" description="Helical" evidence="6">
    <location>
        <begin position="259"/>
        <end position="280"/>
    </location>
</feature>
<feature type="transmembrane region" description="Helical" evidence="6">
    <location>
        <begin position="186"/>
        <end position="211"/>
    </location>
</feature>
<evidence type="ECO:0000256" key="5">
    <source>
        <dbReference type="ARBA" id="ARBA00023136"/>
    </source>
</evidence>
<reference evidence="7 8" key="1">
    <citation type="submission" date="2016-01" db="EMBL/GenBank/DDBJ databases">
        <authorList>
            <person name="Oliw E.H."/>
        </authorList>
    </citation>
    <scope>NUCLEOTIDE SEQUENCE [LARGE SCALE GENOMIC DNA]</scope>
    <source>
        <strain evidence="7 8">CMW7756A</strain>
    </source>
</reference>
<evidence type="ECO:0000256" key="3">
    <source>
        <dbReference type="ARBA" id="ARBA00022692"/>
    </source>
</evidence>
<evidence type="ECO:0000256" key="2">
    <source>
        <dbReference type="ARBA" id="ARBA00008333"/>
    </source>
</evidence>
<comment type="subcellular location">
    <subcellularLocation>
        <location evidence="1">Membrane</location>
        <topology evidence="1">Multi-pass membrane protein</topology>
    </subcellularLocation>
</comment>
<dbReference type="Proteomes" id="UP000070174">
    <property type="component" value="Unassembled WGS sequence"/>
</dbReference>
<dbReference type="PATRIC" id="fig|54005.3.peg.1805"/>
<dbReference type="InterPro" id="IPR004923">
    <property type="entry name" value="FTR1/Fip1/EfeU"/>
</dbReference>
<comment type="caution">
    <text evidence="7">The sequence shown here is derived from an EMBL/GenBank/DDBJ whole genome shotgun (WGS) entry which is preliminary data.</text>
</comment>
<name>A0A133PGX1_9FIRM</name>
<feature type="transmembrane region" description="Helical" evidence="6">
    <location>
        <begin position="21"/>
        <end position="42"/>
    </location>
</feature>
<dbReference type="EMBL" id="LRQE01000050">
    <property type="protein sequence ID" value="KXA27771.1"/>
    <property type="molecule type" value="Genomic_DNA"/>
</dbReference>
<proteinExistence type="inferred from homology"/>
<accession>A0A133PGX1</accession>
<evidence type="ECO:0000256" key="6">
    <source>
        <dbReference type="SAM" id="Phobius"/>
    </source>
</evidence>
<keyword evidence="4 6" id="KW-1133">Transmembrane helix</keyword>
<evidence type="ECO:0000256" key="1">
    <source>
        <dbReference type="ARBA" id="ARBA00004141"/>
    </source>
</evidence>
<feature type="transmembrane region" description="Helical" evidence="6">
    <location>
        <begin position="223"/>
        <end position="244"/>
    </location>
</feature>
<keyword evidence="3 6" id="KW-0812">Transmembrane</keyword>
<evidence type="ECO:0000313" key="8">
    <source>
        <dbReference type="Proteomes" id="UP000070174"/>
    </source>
</evidence>
<gene>
    <name evidence="7" type="ORF">HMPREF3229_01842</name>
</gene>
<feature type="transmembrane region" description="Helical" evidence="6">
    <location>
        <begin position="425"/>
        <end position="441"/>
    </location>
</feature>
<organism evidence="7">
    <name type="scientific">Peptoniphilus harei</name>
    <dbReference type="NCBI Taxonomy" id="54005"/>
    <lineage>
        <taxon>Bacteria</taxon>
        <taxon>Bacillati</taxon>
        <taxon>Bacillota</taxon>
        <taxon>Tissierellia</taxon>
        <taxon>Tissierellales</taxon>
        <taxon>Peptoniphilaceae</taxon>
        <taxon>Peptoniphilus</taxon>
    </lineage>
</organism>
<dbReference type="GO" id="GO:0033573">
    <property type="term" value="C:high-affinity iron permease complex"/>
    <property type="evidence" value="ECO:0007669"/>
    <property type="project" value="InterPro"/>
</dbReference>
<comment type="similarity">
    <text evidence="2">Belongs to the oxidase-dependent Fe transporter (OFeT) (TC 9.A.10.1) family.</text>
</comment>
<dbReference type="AlphaFoldDB" id="A0A133PGX1"/>
<protein>
    <submittedName>
        <fullName evidence="7">Iron permease FTR1 family protein</fullName>
    </submittedName>
</protein>
<dbReference type="PANTHER" id="PTHR31632:SF2">
    <property type="entry name" value="PLASMA MEMBRANE IRON PERMEASE"/>
    <property type="match status" value="1"/>
</dbReference>
<dbReference type="Pfam" id="PF03239">
    <property type="entry name" value="FTR1"/>
    <property type="match status" value="1"/>
</dbReference>
<evidence type="ECO:0000313" key="7">
    <source>
        <dbReference type="EMBL" id="KXA27771.1"/>
    </source>
</evidence>
<feature type="transmembrane region" description="Helical" evidence="6">
    <location>
        <begin position="339"/>
        <end position="359"/>
    </location>
</feature>
<feature type="transmembrane region" description="Helical" evidence="6">
    <location>
        <begin position="305"/>
        <end position="327"/>
    </location>
</feature>
<dbReference type="GO" id="GO:0015093">
    <property type="term" value="F:ferrous iron transmembrane transporter activity"/>
    <property type="evidence" value="ECO:0007669"/>
    <property type="project" value="TreeGrafter"/>
</dbReference>
<feature type="transmembrane region" description="Helical" evidence="6">
    <location>
        <begin position="371"/>
        <end position="388"/>
    </location>
</feature>
<keyword evidence="5 6" id="KW-0472">Membrane</keyword>
<evidence type="ECO:0000256" key="4">
    <source>
        <dbReference type="ARBA" id="ARBA00022989"/>
    </source>
</evidence>
<dbReference type="PANTHER" id="PTHR31632">
    <property type="entry name" value="IRON TRANSPORTER FTH1"/>
    <property type="match status" value="1"/>
</dbReference>